<keyword evidence="2" id="KW-0732">Signal</keyword>
<dbReference type="SUPFAM" id="SSF52266">
    <property type="entry name" value="SGNH hydrolase"/>
    <property type="match status" value="1"/>
</dbReference>
<sequence length="742" mass="83884">MNFQKSLLVFFLSALAIANGFAQDLTFTEAPEDYRLYARNQQDSALVRFEGKVKKGVDLTGLSLKVYKDDVLYEQKEIPVTDQAFSATSRIYAGLHQFRFELFTKKNNQDSLYLVADNVVCGDAYIITGQSNSHPSSTLSTYSSPFARSFGVKTGYEPYIEEDKNVRWGSARGNCPGLEKEVGGWFIKNPYGVGVWGMELARLIIEENQIPVCIINGGSGSSSIEENMLYPEQPSLETSFGRLAYRVNQAGLKDQVKAIFWHQGETNTNTKEGYRNYPANFDTLKKDWERVYTGLEKIYLFQLHPGCGAKNEGYYNELREIQNQLADKYDKVEIMSTMGVTGHDGCHFSYEGYLEFAQRIFPLVSRDFYGEHPASVITPPKLLSARYVGEKELELTFDQPIAIEEQKEVNGKVHFLKDQFFFKNELDSAFVPAKVSRISSQENKVVLTFETAASYRFVTYLPGKFYTGTNEFYEGPWLTGRDNKIGALSFHQRQILMLAKKGSDPFRANGYELLDSTLNGVPFKIVFPKKANEARNWIWRARFWAHEPQTDLALLQAGYHVAYVDVAGLFGNEKAIGIWDDFYAFMTSRYQLNRKVALEGMSRGGLIVFNWANRNAQKVASIYVDAPVCDFKSWPGGIGEGDGAPKEWENLLKQYNFSESIALQYSGNPVDHLENLASQRVPILCVVGDADTVVPFAENAARVEKRLQGLGWEMTLIHKPGIGHHPHSLEDPKPIVDFILQH</sequence>
<feature type="domain" description="Peptidase S9 prolyl oligopeptidase catalytic" evidence="3">
    <location>
        <begin position="590"/>
        <end position="725"/>
    </location>
</feature>
<evidence type="ECO:0000259" key="3">
    <source>
        <dbReference type="Pfam" id="PF00326"/>
    </source>
</evidence>
<keyword evidence="6" id="KW-1185">Reference proteome</keyword>
<dbReference type="InterPro" id="IPR036514">
    <property type="entry name" value="SGNH_hydro_sf"/>
</dbReference>
<dbReference type="Pfam" id="PF03629">
    <property type="entry name" value="SASA"/>
    <property type="match status" value="1"/>
</dbReference>
<protein>
    <recommendedName>
        <fullName evidence="7">Prolyl oligopeptidase family protein</fullName>
    </recommendedName>
</protein>
<accession>A0ABN1N5A4</accession>
<feature type="signal peptide" evidence="2">
    <location>
        <begin position="1"/>
        <end position="22"/>
    </location>
</feature>
<reference evidence="6" key="1">
    <citation type="journal article" date="2019" name="Int. J. Syst. Evol. Microbiol.">
        <title>The Global Catalogue of Microorganisms (GCM) 10K type strain sequencing project: providing services to taxonomists for standard genome sequencing and annotation.</title>
        <authorList>
            <consortium name="The Broad Institute Genomics Platform"/>
            <consortium name="The Broad Institute Genome Sequencing Center for Infectious Disease"/>
            <person name="Wu L."/>
            <person name="Ma J."/>
        </authorList>
    </citation>
    <scope>NUCLEOTIDE SEQUENCE [LARGE SCALE GENOMIC DNA]</scope>
    <source>
        <strain evidence="6">JCM 16112</strain>
    </source>
</reference>
<dbReference type="RefSeq" id="WP_343854363.1">
    <property type="nucleotide sequence ID" value="NZ_BAAAFI010000047.1"/>
</dbReference>
<keyword evidence="1" id="KW-0378">Hydrolase</keyword>
<evidence type="ECO:0000259" key="4">
    <source>
        <dbReference type="Pfam" id="PF03629"/>
    </source>
</evidence>
<organism evidence="5 6">
    <name type="scientific">Algoriphagus jejuensis</name>
    <dbReference type="NCBI Taxonomy" id="419934"/>
    <lineage>
        <taxon>Bacteria</taxon>
        <taxon>Pseudomonadati</taxon>
        <taxon>Bacteroidota</taxon>
        <taxon>Cytophagia</taxon>
        <taxon>Cytophagales</taxon>
        <taxon>Cyclobacteriaceae</taxon>
        <taxon>Algoriphagus</taxon>
    </lineage>
</organism>
<dbReference type="Gene3D" id="3.40.50.1820">
    <property type="entry name" value="alpha/beta hydrolase"/>
    <property type="match status" value="1"/>
</dbReference>
<dbReference type="Proteomes" id="UP001500469">
    <property type="component" value="Unassembled WGS sequence"/>
</dbReference>
<dbReference type="InterPro" id="IPR001375">
    <property type="entry name" value="Peptidase_S9_cat"/>
</dbReference>
<feature type="domain" description="Sialate O-acetylesterase" evidence="4">
    <location>
        <begin position="123"/>
        <end position="360"/>
    </location>
</feature>
<evidence type="ECO:0000256" key="2">
    <source>
        <dbReference type="SAM" id="SignalP"/>
    </source>
</evidence>
<name>A0ABN1N5A4_9BACT</name>
<comment type="caution">
    <text evidence="5">The sequence shown here is derived from an EMBL/GenBank/DDBJ whole genome shotgun (WGS) entry which is preliminary data.</text>
</comment>
<evidence type="ECO:0008006" key="7">
    <source>
        <dbReference type="Google" id="ProtNLM"/>
    </source>
</evidence>
<evidence type="ECO:0000256" key="1">
    <source>
        <dbReference type="ARBA" id="ARBA00022801"/>
    </source>
</evidence>
<evidence type="ECO:0000313" key="6">
    <source>
        <dbReference type="Proteomes" id="UP001500469"/>
    </source>
</evidence>
<dbReference type="InterPro" id="IPR029058">
    <property type="entry name" value="AB_hydrolase_fold"/>
</dbReference>
<dbReference type="Pfam" id="PF00326">
    <property type="entry name" value="Peptidase_S9"/>
    <property type="match status" value="1"/>
</dbReference>
<proteinExistence type="predicted"/>
<evidence type="ECO:0000313" key="5">
    <source>
        <dbReference type="EMBL" id="GAA0880808.1"/>
    </source>
</evidence>
<dbReference type="InterPro" id="IPR005181">
    <property type="entry name" value="SASA"/>
</dbReference>
<feature type="chain" id="PRO_5045194941" description="Prolyl oligopeptidase family protein" evidence="2">
    <location>
        <begin position="23"/>
        <end position="742"/>
    </location>
</feature>
<dbReference type="SUPFAM" id="SSF53474">
    <property type="entry name" value="alpha/beta-Hydrolases"/>
    <property type="match status" value="1"/>
</dbReference>
<dbReference type="EMBL" id="BAAAFI010000047">
    <property type="protein sequence ID" value="GAA0880808.1"/>
    <property type="molecule type" value="Genomic_DNA"/>
</dbReference>
<dbReference type="Gene3D" id="3.40.50.1110">
    <property type="entry name" value="SGNH hydrolase"/>
    <property type="match status" value="1"/>
</dbReference>
<gene>
    <name evidence="5" type="ORF">GCM10009119_37780</name>
</gene>